<comment type="caution">
    <text evidence="2">The sequence shown here is derived from an EMBL/GenBank/DDBJ whole genome shotgun (WGS) entry which is preliminary data.</text>
</comment>
<protein>
    <submittedName>
        <fullName evidence="2">Phosphoadenosine phosphosulfate reductase</fullName>
    </submittedName>
</protein>
<evidence type="ECO:0000256" key="1">
    <source>
        <dbReference type="SAM" id="MobiDB-lite"/>
    </source>
</evidence>
<sequence>MRAVSYGGGVQSTALLVLAAHKRIDFPIFLFANVGDDSEHPDTLAYVNDIARPYARQNGIELIEVKRCRRDGTSETLWERLNQRNSRSIPIPVRMGNGAPGRRSCTSDFKIKVIGRWLKRHGATAASPAAVGIGISLDEIHRANKRRSEPHEVIEYPLLQLGLRRDDCAQIITDAGLPVPRKSACFFCPLKTVGAWREQRYREPDLFWKSVHLEEVLNERRAMLGRDPAYLTRYGVPLDQAIKPENPAASDEMQDPGCDSGWCMT</sequence>
<evidence type="ECO:0000313" key="3">
    <source>
        <dbReference type="Proteomes" id="UP000462055"/>
    </source>
</evidence>
<keyword evidence="3" id="KW-1185">Reference proteome</keyword>
<feature type="region of interest" description="Disordered" evidence="1">
    <location>
        <begin position="246"/>
        <end position="265"/>
    </location>
</feature>
<dbReference type="Gene3D" id="3.40.50.620">
    <property type="entry name" value="HUPs"/>
    <property type="match status" value="1"/>
</dbReference>
<evidence type="ECO:0000313" key="2">
    <source>
        <dbReference type="EMBL" id="MWA02731.1"/>
    </source>
</evidence>
<accession>A0A6I4MG72</accession>
<dbReference type="SUPFAM" id="SSF52402">
    <property type="entry name" value="Adenine nucleotide alpha hydrolases-like"/>
    <property type="match status" value="1"/>
</dbReference>
<organism evidence="2 3">
    <name type="scientific">Actinomadura physcomitrii</name>
    <dbReference type="NCBI Taxonomy" id="2650748"/>
    <lineage>
        <taxon>Bacteria</taxon>
        <taxon>Bacillati</taxon>
        <taxon>Actinomycetota</taxon>
        <taxon>Actinomycetes</taxon>
        <taxon>Streptosporangiales</taxon>
        <taxon>Thermomonosporaceae</taxon>
        <taxon>Actinomadura</taxon>
    </lineage>
</organism>
<name>A0A6I4MG72_9ACTN</name>
<proteinExistence type="predicted"/>
<dbReference type="InterPro" id="IPR014729">
    <property type="entry name" value="Rossmann-like_a/b/a_fold"/>
</dbReference>
<dbReference type="Proteomes" id="UP000462055">
    <property type="component" value="Unassembled WGS sequence"/>
</dbReference>
<dbReference type="AlphaFoldDB" id="A0A6I4MG72"/>
<reference evidence="2" key="1">
    <citation type="submission" date="2019-12" db="EMBL/GenBank/DDBJ databases">
        <title>Actinomadura physcomitrii sp. nov., a novel actinomycete isolated from moss [Physcomitrium sphaericum (Ludw) Fuernr].</title>
        <authorList>
            <person name="Zhuang X."/>
        </authorList>
    </citation>
    <scope>NUCLEOTIDE SEQUENCE [LARGE SCALE GENOMIC DNA]</scope>
    <source>
        <strain evidence="2">LD22</strain>
    </source>
</reference>
<dbReference type="EMBL" id="WBMS02000015">
    <property type="protein sequence ID" value="MWA02731.1"/>
    <property type="molecule type" value="Genomic_DNA"/>
</dbReference>
<gene>
    <name evidence="2" type="ORF">F8568_020600</name>
</gene>